<gene>
    <name evidence="2" type="ORF">B1B_09095</name>
</gene>
<comment type="caution">
    <text evidence="2">The sequence shown here is derived from an EMBL/GenBank/DDBJ whole genome shotgun (WGS) entry which is preliminary data.</text>
</comment>
<evidence type="ECO:0000259" key="1">
    <source>
        <dbReference type="Pfam" id="PF02910"/>
    </source>
</evidence>
<sequence length="43" mass="5172">KDYPERDDVNFLKHTVARFSKDGTRFEYTPVVITKWKPAPRVY</sequence>
<dbReference type="EC" id="1.-.-.-" evidence="2"/>
<dbReference type="FunFam" id="4.10.80.40:FF:000003">
    <property type="entry name" value="Fumarate reductase flavoprotein subunit"/>
    <property type="match status" value="1"/>
</dbReference>
<protein>
    <submittedName>
        <fullName evidence="2">Protein containing Fumarate reductase/succinate dehydrogenase flavoprotein</fullName>
        <ecNumber evidence="2">1.-.-.-</ecNumber>
    </submittedName>
</protein>
<dbReference type="Pfam" id="PF02910">
    <property type="entry name" value="Succ_DH_flav_C"/>
    <property type="match status" value="1"/>
</dbReference>
<dbReference type="InterPro" id="IPR037099">
    <property type="entry name" value="Fum_R/Succ_DH_flav-like_C_sf"/>
</dbReference>
<reference evidence="2" key="2">
    <citation type="journal article" date="2014" name="ISME J.">
        <title>Microbial stratification in low pH oxic and suboxic macroscopic growths along an acid mine drainage.</title>
        <authorList>
            <person name="Mendez-Garcia C."/>
            <person name="Mesa V."/>
            <person name="Sprenger R.R."/>
            <person name="Richter M."/>
            <person name="Diez M.S."/>
            <person name="Solano J."/>
            <person name="Bargiela R."/>
            <person name="Golyshina O.V."/>
            <person name="Manteca A."/>
            <person name="Ramos J.L."/>
            <person name="Gallego J.R."/>
            <person name="Llorente I."/>
            <person name="Martins Dos Santos V.A."/>
            <person name="Jensen O.N."/>
            <person name="Pelaez A.I."/>
            <person name="Sanchez J."/>
            <person name="Ferrer M."/>
        </authorList>
    </citation>
    <scope>NUCLEOTIDE SEQUENCE</scope>
</reference>
<keyword evidence="2" id="KW-0560">Oxidoreductase</keyword>
<dbReference type="AlphaFoldDB" id="T1BS69"/>
<proteinExistence type="predicted"/>
<dbReference type="Gene3D" id="4.10.80.40">
    <property type="entry name" value="succinate dehydrogenase protein domain"/>
    <property type="match status" value="1"/>
</dbReference>
<dbReference type="EMBL" id="AUZY01005965">
    <property type="protein sequence ID" value="EQD56039.1"/>
    <property type="molecule type" value="Genomic_DNA"/>
</dbReference>
<feature type="non-terminal residue" evidence="2">
    <location>
        <position position="1"/>
    </location>
</feature>
<dbReference type="GO" id="GO:0016491">
    <property type="term" value="F:oxidoreductase activity"/>
    <property type="evidence" value="ECO:0007669"/>
    <property type="project" value="UniProtKB-KW"/>
</dbReference>
<organism evidence="2">
    <name type="scientific">mine drainage metagenome</name>
    <dbReference type="NCBI Taxonomy" id="410659"/>
    <lineage>
        <taxon>unclassified sequences</taxon>
        <taxon>metagenomes</taxon>
        <taxon>ecological metagenomes</taxon>
    </lineage>
</organism>
<evidence type="ECO:0000313" key="2">
    <source>
        <dbReference type="EMBL" id="EQD56039.1"/>
    </source>
</evidence>
<name>T1BS69_9ZZZZ</name>
<feature type="domain" description="Fumarate reductase/succinate dehydrogenase flavoprotein-like C-terminal" evidence="1">
    <location>
        <begin position="1"/>
        <end position="43"/>
    </location>
</feature>
<dbReference type="SUPFAM" id="SSF46977">
    <property type="entry name" value="Succinate dehydrogenase/fumarate reductase flavoprotein C-terminal domain"/>
    <property type="match status" value="1"/>
</dbReference>
<reference evidence="2" key="1">
    <citation type="submission" date="2013-08" db="EMBL/GenBank/DDBJ databases">
        <authorList>
            <person name="Mendez C."/>
            <person name="Richter M."/>
            <person name="Ferrer M."/>
            <person name="Sanchez J."/>
        </authorList>
    </citation>
    <scope>NUCLEOTIDE SEQUENCE</scope>
</reference>
<dbReference type="InterPro" id="IPR015939">
    <property type="entry name" value="Fum_Rdtase/Succ_DH_flav-like_C"/>
</dbReference>
<accession>T1BS69</accession>